<dbReference type="Proteomes" id="UP001341281">
    <property type="component" value="Chromosome 09"/>
</dbReference>
<gene>
    <name evidence="2" type="ORF">U9M48_040279</name>
</gene>
<dbReference type="AlphaFoldDB" id="A0AAQ3ULF9"/>
<sequence>MGALVGCSSWANSGSKRVGPIVGAREDEGWIVAQVEMKEIFSFSGLNLDWNFREILSEVLMEKFAEIFGGFKEIFVELMTRRDTGGSLVTFHKPGHIWSRLGDTGVHAHATLCLRPLTRCKTLSGLSLGGSFSHLTAAQGRKVLDKILEKSSDSSKIEKPCSHPQDPPETSYHEEGQNTYTPSRQTLMIEDIPKTSTSQDTDRASASVMNP</sequence>
<organism evidence="2 3">
    <name type="scientific">Paspalum notatum var. saurae</name>
    <dbReference type="NCBI Taxonomy" id="547442"/>
    <lineage>
        <taxon>Eukaryota</taxon>
        <taxon>Viridiplantae</taxon>
        <taxon>Streptophyta</taxon>
        <taxon>Embryophyta</taxon>
        <taxon>Tracheophyta</taxon>
        <taxon>Spermatophyta</taxon>
        <taxon>Magnoliopsida</taxon>
        <taxon>Liliopsida</taxon>
        <taxon>Poales</taxon>
        <taxon>Poaceae</taxon>
        <taxon>PACMAD clade</taxon>
        <taxon>Panicoideae</taxon>
        <taxon>Andropogonodae</taxon>
        <taxon>Paspaleae</taxon>
        <taxon>Paspalinae</taxon>
        <taxon>Paspalum</taxon>
    </lineage>
</organism>
<accession>A0AAQ3ULF9</accession>
<feature type="compositionally biased region" description="Polar residues" evidence="1">
    <location>
        <begin position="177"/>
        <end position="186"/>
    </location>
</feature>
<evidence type="ECO:0000256" key="1">
    <source>
        <dbReference type="SAM" id="MobiDB-lite"/>
    </source>
</evidence>
<evidence type="ECO:0000313" key="2">
    <source>
        <dbReference type="EMBL" id="WVZ94380.1"/>
    </source>
</evidence>
<keyword evidence="3" id="KW-1185">Reference proteome</keyword>
<proteinExistence type="predicted"/>
<dbReference type="EMBL" id="CP144753">
    <property type="protein sequence ID" value="WVZ94380.1"/>
    <property type="molecule type" value="Genomic_DNA"/>
</dbReference>
<reference evidence="2 3" key="1">
    <citation type="submission" date="2024-02" db="EMBL/GenBank/DDBJ databases">
        <title>High-quality chromosome-scale genome assembly of Pensacola bahiagrass (Paspalum notatum Flugge var. saurae).</title>
        <authorList>
            <person name="Vega J.M."/>
            <person name="Podio M."/>
            <person name="Orjuela J."/>
            <person name="Siena L.A."/>
            <person name="Pessino S.C."/>
            <person name="Combes M.C."/>
            <person name="Mariac C."/>
            <person name="Albertini E."/>
            <person name="Pupilli F."/>
            <person name="Ortiz J.P.A."/>
            <person name="Leblanc O."/>
        </authorList>
    </citation>
    <scope>NUCLEOTIDE SEQUENCE [LARGE SCALE GENOMIC DNA]</scope>
    <source>
        <strain evidence="2">R1</strain>
        <tissue evidence="2">Leaf</tissue>
    </source>
</reference>
<feature type="region of interest" description="Disordered" evidence="1">
    <location>
        <begin position="154"/>
        <end position="211"/>
    </location>
</feature>
<name>A0AAQ3ULF9_PASNO</name>
<protein>
    <submittedName>
        <fullName evidence="2">Uncharacterized protein</fullName>
    </submittedName>
</protein>
<evidence type="ECO:0000313" key="3">
    <source>
        <dbReference type="Proteomes" id="UP001341281"/>
    </source>
</evidence>